<feature type="region of interest" description="Disordered" evidence="1">
    <location>
        <begin position="80"/>
        <end position="192"/>
    </location>
</feature>
<evidence type="ECO:0000313" key="5">
    <source>
        <dbReference type="Proteomes" id="UP000187404"/>
    </source>
</evidence>
<feature type="compositionally biased region" description="Basic and acidic residues" evidence="1">
    <location>
        <begin position="244"/>
        <end position="267"/>
    </location>
</feature>
<evidence type="ECO:0000256" key="2">
    <source>
        <dbReference type="SAM" id="Phobius"/>
    </source>
</evidence>
<name>A0A1Q9JFB7_9FIRM</name>
<dbReference type="STRING" id="1261640.BHK98_01235"/>
<keyword evidence="2" id="KW-1133">Transmembrane helix</keyword>
<dbReference type="EMBL" id="MJIE01000001">
    <property type="protein sequence ID" value="OLR54824.1"/>
    <property type="molecule type" value="Genomic_DNA"/>
</dbReference>
<organism evidence="4 5">
    <name type="scientific">Hornefia porci</name>
    <dbReference type="NCBI Taxonomy" id="2652292"/>
    <lineage>
        <taxon>Bacteria</taxon>
        <taxon>Bacillati</taxon>
        <taxon>Bacillota</taxon>
        <taxon>Clostridia</taxon>
        <taxon>Peptostreptococcales</taxon>
        <taxon>Anaerovoracaceae</taxon>
        <taxon>Hornefia</taxon>
    </lineage>
</organism>
<keyword evidence="3" id="KW-0732">Signal</keyword>
<feature type="compositionally biased region" description="Acidic residues" evidence="1">
    <location>
        <begin position="323"/>
        <end position="334"/>
    </location>
</feature>
<comment type="caution">
    <text evidence="4">The sequence shown here is derived from an EMBL/GenBank/DDBJ whole genome shotgun (WGS) entry which is preliminary data.</text>
</comment>
<feature type="region of interest" description="Disordered" evidence="1">
    <location>
        <begin position="241"/>
        <end position="347"/>
    </location>
</feature>
<evidence type="ECO:0000313" key="4">
    <source>
        <dbReference type="EMBL" id="OLR54824.1"/>
    </source>
</evidence>
<accession>A0A1Q9JFB7</accession>
<dbReference type="Proteomes" id="UP000187404">
    <property type="component" value="Unassembled WGS sequence"/>
</dbReference>
<keyword evidence="2" id="KW-0472">Membrane</keyword>
<keyword evidence="5" id="KW-1185">Reference proteome</keyword>
<sequence>MTLCCSVICLGALLPGTAYVSAETRGVDAKVTVTVREQGEARSEKKNDARQKLIVTAFYEGLIQGGAYRLEIRLQDAEGHSLRPEGGDGRTIVQSFTAGGGRAGDPSSVVTEPDPQTEAGQKVREVQGETVSPETENGENAGVKTSEKSLKPSASGDPEPSEDSEARKDAETGAVDVTYDAVTGKSSTVGEPEDAYASGILTKEIDADVRKASGKPAFVNVRCLADGEVVCEGTQQFTFAAAAKKADGSTDKNERKEKNEKDEDNERSGSQPVEGSVSLQTEDGAAGRSPEDTETMTAENKTGAVKNRSGSPAAEAGETESIPVEEDDPDEDNASAEAGSQGTGPFTGDTGAELVTALFFLMAALMTGACAVGLRILRGGKE</sequence>
<feature type="signal peptide" evidence="3">
    <location>
        <begin position="1"/>
        <end position="20"/>
    </location>
</feature>
<keyword evidence="2" id="KW-0812">Transmembrane</keyword>
<protein>
    <submittedName>
        <fullName evidence="4">Uncharacterized protein</fullName>
    </submittedName>
</protein>
<evidence type="ECO:0000256" key="1">
    <source>
        <dbReference type="SAM" id="MobiDB-lite"/>
    </source>
</evidence>
<reference evidence="4 5" key="1">
    <citation type="journal article" date="2016" name="Appl. Environ. Microbiol.">
        <title>Function and Phylogeny of Bacterial Butyryl Coenzyme A:Acetate Transferases and Their Diversity in the Proximal Colon of Swine.</title>
        <authorList>
            <person name="Trachsel J."/>
            <person name="Bayles D.O."/>
            <person name="Looft T."/>
            <person name="Levine U.Y."/>
            <person name="Allen H.K."/>
        </authorList>
    </citation>
    <scope>NUCLEOTIDE SEQUENCE [LARGE SCALE GENOMIC DNA]</scope>
    <source>
        <strain evidence="4 5">68-3-10</strain>
    </source>
</reference>
<proteinExistence type="predicted"/>
<feature type="transmembrane region" description="Helical" evidence="2">
    <location>
        <begin position="354"/>
        <end position="377"/>
    </location>
</feature>
<dbReference type="AlphaFoldDB" id="A0A1Q9JFB7"/>
<gene>
    <name evidence="4" type="ORF">BHK98_01235</name>
</gene>
<evidence type="ECO:0000256" key="3">
    <source>
        <dbReference type="SAM" id="SignalP"/>
    </source>
</evidence>
<feature type="chain" id="PRO_5038623548" evidence="3">
    <location>
        <begin position="21"/>
        <end position="382"/>
    </location>
</feature>
<feature type="compositionally biased region" description="Polar residues" evidence="1">
    <location>
        <begin position="268"/>
        <end position="281"/>
    </location>
</feature>